<accession>A0A6G0WDW3</accession>
<dbReference type="EMBL" id="VUJU01008807">
    <property type="protein sequence ID" value="KAF0725687.1"/>
    <property type="molecule type" value="Genomic_DNA"/>
</dbReference>
<organism evidence="1 2">
    <name type="scientific">Aphis craccivora</name>
    <name type="common">Cowpea aphid</name>
    <dbReference type="NCBI Taxonomy" id="307492"/>
    <lineage>
        <taxon>Eukaryota</taxon>
        <taxon>Metazoa</taxon>
        <taxon>Ecdysozoa</taxon>
        <taxon>Arthropoda</taxon>
        <taxon>Hexapoda</taxon>
        <taxon>Insecta</taxon>
        <taxon>Pterygota</taxon>
        <taxon>Neoptera</taxon>
        <taxon>Paraneoptera</taxon>
        <taxon>Hemiptera</taxon>
        <taxon>Sternorrhyncha</taxon>
        <taxon>Aphidomorpha</taxon>
        <taxon>Aphidoidea</taxon>
        <taxon>Aphididae</taxon>
        <taxon>Aphidini</taxon>
        <taxon>Aphis</taxon>
        <taxon>Aphis</taxon>
    </lineage>
</organism>
<name>A0A6G0WDW3_APHCR</name>
<evidence type="ECO:0000313" key="2">
    <source>
        <dbReference type="Proteomes" id="UP000478052"/>
    </source>
</evidence>
<gene>
    <name evidence="1" type="ORF">FWK35_00025889</name>
</gene>
<comment type="caution">
    <text evidence="1">The sequence shown here is derived from an EMBL/GenBank/DDBJ whole genome shotgun (WGS) entry which is preliminary data.</text>
</comment>
<reference evidence="1 2" key="1">
    <citation type="submission" date="2019-08" db="EMBL/GenBank/DDBJ databases">
        <title>Whole genome of Aphis craccivora.</title>
        <authorList>
            <person name="Voronova N.V."/>
            <person name="Shulinski R.S."/>
            <person name="Bandarenka Y.V."/>
            <person name="Zhorov D.G."/>
            <person name="Warner D."/>
        </authorList>
    </citation>
    <scope>NUCLEOTIDE SEQUENCE [LARGE SCALE GENOMIC DNA]</scope>
    <source>
        <strain evidence="1">180601</strain>
        <tissue evidence="1">Whole Body</tissue>
    </source>
</reference>
<dbReference type="Proteomes" id="UP000478052">
    <property type="component" value="Unassembled WGS sequence"/>
</dbReference>
<evidence type="ECO:0000313" key="1">
    <source>
        <dbReference type="EMBL" id="KAF0725687.1"/>
    </source>
</evidence>
<proteinExistence type="predicted"/>
<keyword evidence="2" id="KW-1185">Reference proteome</keyword>
<protein>
    <submittedName>
        <fullName evidence="1">Uncharacterized protein</fullName>
    </submittedName>
</protein>
<sequence>MHIHNYTRCKHYNKTSKPILRQIPIMWYTQYCQDYEHLFESALKSHEYSNHPYWIAGGDVIFCDVWGTYIREYRNREMLNFNNVPFVDKQNTDESEFDINPKLTQSQ</sequence>
<dbReference type="AlphaFoldDB" id="A0A6G0WDW3"/>
<dbReference type="OrthoDB" id="6644005at2759"/>